<dbReference type="SUPFAM" id="SSF89447">
    <property type="entry name" value="AbrB/MazE/MraZ-like"/>
    <property type="match status" value="1"/>
</dbReference>
<dbReference type="Proteomes" id="UP000034320">
    <property type="component" value="Unassembled WGS sequence"/>
</dbReference>
<sequence>MFLGTFEPNLMDKGRLALPKKIREELGSKRLVLTIGFEKCIFGFTEKTWEQVAEPELQRPLFSDKEGRDLRRKMFSDASHVELDGQGRCILPERMVEFAGIKERVLVMGAGDHFEIWSKQVWEEYRTNLVRE</sequence>
<dbReference type="GO" id="GO:0005737">
    <property type="term" value="C:cytoplasm"/>
    <property type="evidence" value="ECO:0007669"/>
    <property type="project" value="UniProtKB-UniRule"/>
</dbReference>
<dbReference type="NCBIfam" id="TIGR00242">
    <property type="entry name" value="division/cell wall cluster transcriptional repressor MraZ"/>
    <property type="match status" value="1"/>
</dbReference>
<evidence type="ECO:0000256" key="1">
    <source>
        <dbReference type="ARBA" id="ARBA00013860"/>
    </source>
</evidence>
<keyword evidence="3" id="KW-0677">Repeat</keyword>
<evidence type="ECO:0000256" key="4">
    <source>
        <dbReference type="ARBA" id="ARBA00023015"/>
    </source>
</evidence>
<dbReference type="Gene3D" id="3.40.1550.20">
    <property type="entry name" value="Transcriptional regulator MraZ domain"/>
    <property type="match status" value="1"/>
</dbReference>
<organism evidence="9 10">
    <name type="scientific">Candidatus Gottesmanbacteria bacterium GW2011_GWA2_42_18</name>
    <dbReference type="NCBI Taxonomy" id="1618442"/>
    <lineage>
        <taxon>Bacteria</taxon>
        <taxon>Candidatus Gottesmaniibacteriota</taxon>
    </lineage>
</organism>
<feature type="domain" description="SpoVT-AbrB" evidence="8">
    <location>
        <begin position="78"/>
        <end position="121"/>
    </location>
</feature>
<dbReference type="InterPro" id="IPR038619">
    <property type="entry name" value="MraZ_sf"/>
</dbReference>
<dbReference type="InterPro" id="IPR037914">
    <property type="entry name" value="SpoVT-AbrB_sf"/>
</dbReference>
<dbReference type="GO" id="GO:0000976">
    <property type="term" value="F:transcription cis-regulatory region binding"/>
    <property type="evidence" value="ECO:0007669"/>
    <property type="project" value="TreeGrafter"/>
</dbReference>
<dbReference type="InterPro" id="IPR035644">
    <property type="entry name" value="MraZ_C"/>
</dbReference>
<dbReference type="CDD" id="cd16320">
    <property type="entry name" value="MraZ_N"/>
    <property type="match status" value="1"/>
</dbReference>
<accession>A0A0G0ZFA8</accession>
<evidence type="ECO:0000256" key="6">
    <source>
        <dbReference type="ARBA" id="ARBA00023163"/>
    </source>
</evidence>
<dbReference type="AlphaFoldDB" id="A0A0G0ZFA8"/>
<evidence type="ECO:0000259" key="8">
    <source>
        <dbReference type="PROSITE" id="PS51740"/>
    </source>
</evidence>
<dbReference type="InterPro" id="IPR003444">
    <property type="entry name" value="MraZ"/>
</dbReference>
<dbReference type="InterPro" id="IPR007159">
    <property type="entry name" value="SpoVT-AbrB_dom"/>
</dbReference>
<dbReference type="PROSITE" id="PS51740">
    <property type="entry name" value="SPOVT_ABRB"/>
    <property type="match status" value="2"/>
</dbReference>
<comment type="subunit">
    <text evidence="7">Forms oligomers.</text>
</comment>
<dbReference type="GO" id="GO:0003700">
    <property type="term" value="F:DNA-binding transcription factor activity"/>
    <property type="evidence" value="ECO:0007669"/>
    <property type="project" value="UniProtKB-UniRule"/>
</dbReference>
<evidence type="ECO:0000313" key="9">
    <source>
        <dbReference type="EMBL" id="KKS47425.1"/>
    </source>
</evidence>
<evidence type="ECO:0000256" key="2">
    <source>
        <dbReference type="ARBA" id="ARBA00022490"/>
    </source>
</evidence>
<dbReference type="InterPro" id="IPR035642">
    <property type="entry name" value="MraZ_N"/>
</dbReference>
<dbReference type="PANTHER" id="PTHR34701">
    <property type="entry name" value="TRANSCRIPTIONAL REGULATOR MRAZ"/>
    <property type="match status" value="1"/>
</dbReference>
<protein>
    <recommendedName>
        <fullName evidence="1 7">Transcriptional regulator MraZ</fullName>
    </recommendedName>
</protein>
<keyword evidence="6 7" id="KW-0804">Transcription</keyword>
<dbReference type="CDD" id="cd16321">
    <property type="entry name" value="MraZ_C"/>
    <property type="match status" value="1"/>
</dbReference>
<dbReference type="EMBL" id="LCDD01000005">
    <property type="protein sequence ID" value="KKS47425.1"/>
    <property type="molecule type" value="Genomic_DNA"/>
</dbReference>
<evidence type="ECO:0000256" key="7">
    <source>
        <dbReference type="HAMAP-Rule" id="MF_01008"/>
    </source>
</evidence>
<evidence type="ECO:0000256" key="3">
    <source>
        <dbReference type="ARBA" id="ARBA00022737"/>
    </source>
</evidence>
<dbReference type="Pfam" id="PF02381">
    <property type="entry name" value="MraZ"/>
    <property type="match status" value="2"/>
</dbReference>
<gene>
    <name evidence="7" type="primary">mraZ</name>
    <name evidence="9" type="ORF">UV09_C0005G0003</name>
</gene>
<evidence type="ECO:0000256" key="5">
    <source>
        <dbReference type="ARBA" id="ARBA00023125"/>
    </source>
</evidence>
<name>A0A0G0ZFA8_9BACT</name>
<comment type="subcellular location">
    <subcellularLocation>
        <location evidence="7">Cytoplasm</location>
        <location evidence="7">Nucleoid</location>
    </subcellularLocation>
</comment>
<dbReference type="GO" id="GO:0009295">
    <property type="term" value="C:nucleoid"/>
    <property type="evidence" value="ECO:0007669"/>
    <property type="project" value="UniProtKB-SubCell"/>
</dbReference>
<evidence type="ECO:0000313" key="10">
    <source>
        <dbReference type="Proteomes" id="UP000034320"/>
    </source>
</evidence>
<proteinExistence type="inferred from homology"/>
<comment type="similarity">
    <text evidence="7">Belongs to the MraZ family.</text>
</comment>
<dbReference type="HAMAP" id="MF_01008">
    <property type="entry name" value="MraZ"/>
    <property type="match status" value="1"/>
</dbReference>
<keyword evidence="5 7" id="KW-0238">DNA-binding</keyword>
<keyword evidence="2 7" id="KW-0963">Cytoplasm</keyword>
<reference evidence="9 10" key="1">
    <citation type="journal article" date="2015" name="Nature">
        <title>rRNA introns, odd ribosomes, and small enigmatic genomes across a large radiation of phyla.</title>
        <authorList>
            <person name="Brown C.T."/>
            <person name="Hug L.A."/>
            <person name="Thomas B.C."/>
            <person name="Sharon I."/>
            <person name="Castelle C.J."/>
            <person name="Singh A."/>
            <person name="Wilkins M.J."/>
            <person name="Williams K.H."/>
            <person name="Banfield J.F."/>
        </authorList>
    </citation>
    <scope>NUCLEOTIDE SEQUENCE [LARGE SCALE GENOMIC DNA]</scope>
</reference>
<dbReference type="GO" id="GO:2000143">
    <property type="term" value="P:negative regulation of DNA-templated transcription initiation"/>
    <property type="evidence" value="ECO:0007669"/>
    <property type="project" value="TreeGrafter"/>
</dbReference>
<keyword evidence="4 7" id="KW-0805">Transcription regulation</keyword>
<dbReference type="InterPro" id="IPR020603">
    <property type="entry name" value="MraZ_dom"/>
</dbReference>
<dbReference type="PANTHER" id="PTHR34701:SF1">
    <property type="entry name" value="TRANSCRIPTIONAL REGULATOR MRAZ"/>
    <property type="match status" value="1"/>
</dbReference>
<feature type="domain" description="SpoVT-AbrB" evidence="8">
    <location>
        <begin position="5"/>
        <end position="48"/>
    </location>
</feature>
<comment type="caution">
    <text evidence="9">The sequence shown here is derived from an EMBL/GenBank/DDBJ whole genome shotgun (WGS) entry which is preliminary data.</text>
</comment>